<dbReference type="SUPFAM" id="SSF52317">
    <property type="entry name" value="Class I glutamine amidotransferase-like"/>
    <property type="match status" value="1"/>
</dbReference>
<dbReference type="EC" id="3.5.1.2" evidence="10"/>
<evidence type="ECO:0000256" key="11">
    <source>
        <dbReference type="PIRSR" id="PIRSR005639-1"/>
    </source>
</evidence>
<evidence type="ECO:0000256" key="7">
    <source>
        <dbReference type="ARBA" id="ARBA00049534"/>
    </source>
</evidence>
<dbReference type="PROSITE" id="PS51130">
    <property type="entry name" value="PDXT_SNO_2"/>
    <property type="match status" value="1"/>
</dbReference>
<dbReference type="GO" id="GO:0016740">
    <property type="term" value="F:transferase activity"/>
    <property type="evidence" value="ECO:0007669"/>
    <property type="project" value="UniProtKB-KW"/>
</dbReference>
<comment type="subunit">
    <text evidence="9 10">In the presence of PdxS, forms a dodecamer of heterodimers. Only shows activity in the heterodimer.</text>
</comment>
<comment type="catalytic activity">
    <reaction evidence="7 10">
        <text>L-glutamine + H2O = L-glutamate + NH4(+)</text>
        <dbReference type="Rhea" id="RHEA:15889"/>
        <dbReference type="ChEBI" id="CHEBI:15377"/>
        <dbReference type="ChEBI" id="CHEBI:28938"/>
        <dbReference type="ChEBI" id="CHEBI:29985"/>
        <dbReference type="ChEBI" id="CHEBI:58359"/>
        <dbReference type="EC" id="3.5.1.2"/>
    </reaction>
</comment>
<dbReference type="EMBL" id="MZGV01000072">
    <property type="protein sequence ID" value="OPJ57809.1"/>
    <property type="molecule type" value="Genomic_DNA"/>
</dbReference>
<dbReference type="STRING" id="1450648.CLORY_39290"/>
<dbReference type="Proteomes" id="UP000190080">
    <property type="component" value="Unassembled WGS sequence"/>
</dbReference>
<dbReference type="PROSITE" id="PS01236">
    <property type="entry name" value="PDXT_SNO_1"/>
    <property type="match status" value="1"/>
</dbReference>
<dbReference type="GO" id="GO:0008614">
    <property type="term" value="P:pyridoxine metabolic process"/>
    <property type="evidence" value="ECO:0007669"/>
    <property type="project" value="TreeGrafter"/>
</dbReference>
<organism evidence="13 14">
    <name type="scientific">Clostridium oryzae</name>
    <dbReference type="NCBI Taxonomy" id="1450648"/>
    <lineage>
        <taxon>Bacteria</taxon>
        <taxon>Bacillati</taxon>
        <taxon>Bacillota</taxon>
        <taxon>Clostridia</taxon>
        <taxon>Eubacteriales</taxon>
        <taxon>Clostridiaceae</taxon>
        <taxon>Clostridium</taxon>
    </lineage>
</organism>
<dbReference type="Gene3D" id="3.40.50.880">
    <property type="match status" value="1"/>
</dbReference>
<keyword evidence="2 10" id="KW-0378">Hydrolase</keyword>
<evidence type="ECO:0000313" key="14">
    <source>
        <dbReference type="Proteomes" id="UP000190080"/>
    </source>
</evidence>
<comment type="catalytic activity">
    <reaction evidence="6 10">
        <text>aldehydo-D-ribose 5-phosphate + D-glyceraldehyde 3-phosphate + L-glutamine = pyridoxal 5'-phosphate + L-glutamate + phosphate + 3 H2O + H(+)</text>
        <dbReference type="Rhea" id="RHEA:31507"/>
        <dbReference type="ChEBI" id="CHEBI:15377"/>
        <dbReference type="ChEBI" id="CHEBI:15378"/>
        <dbReference type="ChEBI" id="CHEBI:29985"/>
        <dbReference type="ChEBI" id="CHEBI:43474"/>
        <dbReference type="ChEBI" id="CHEBI:58273"/>
        <dbReference type="ChEBI" id="CHEBI:58359"/>
        <dbReference type="ChEBI" id="CHEBI:59776"/>
        <dbReference type="ChEBI" id="CHEBI:597326"/>
        <dbReference type="EC" id="4.3.3.6"/>
    </reaction>
</comment>
<dbReference type="PANTHER" id="PTHR31559:SF0">
    <property type="entry name" value="PYRIDOXAL 5'-PHOSPHATE SYNTHASE SUBUNIT SNO1-RELATED"/>
    <property type="match status" value="1"/>
</dbReference>
<dbReference type="GO" id="GO:0005829">
    <property type="term" value="C:cytosol"/>
    <property type="evidence" value="ECO:0007669"/>
    <property type="project" value="TreeGrafter"/>
</dbReference>
<name>A0A1V4ID02_9CLOT</name>
<dbReference type="Pfam" id="PF01174">
    <property type="entry name" value="SNO"/>
    <property type="match status" value="1"/>
</dbReference>
<comment type="function">
    <text evidence="8 10">Catalyzes the hydrolysis of glutamine to glutamate and ammonia as part of the biosynthesis of pyridoxal 5'-phosphate. The resulting ammonia molecule is channeled to the active site of PdxS.</text>
</comment>
<dbReference type="GO" id="GO:0006543">
    <property type="term" value="P:L-glutamine catabolic process"/>
    <property type="evidence" value="ECO:0007669"/>
    <property type="project" value="UniProtKB-UniRule"/>
</dbReference>
<comment type="pathway">
    <text evidence="10">Cofactor biosynthesis; pyridoxal 5'-phosphate biosynthesis.</text>
</comment>
<dbReference type="OrthoDB" id="9810320at2"/>
<keyword evidence="5 10" id="KW-0456">Lyase</keyword>
<evidence type="ECO:0000256" key="9">
    <source>
        <dbReference type="ARBA" id="ARBA00064749"/>
    </source>
</evidence>
<evidence type="ECO:0000256" key="12">
    <source>
        <dbReference type="PIRSR" id="PIRSR005639-2"/>
    </source>
</evidence>
<reference evidence="13 14" key="1">
    <citation type="submission" date="2017-03" db="EMBL/GenBank/DDBJ databases">
        <title>Genome sequence of Clostridium oryzae DSM 28571.</title>
        <authorList>
            <person name="Poehlein A."/>
            <person name="Daniel R."/>
        </authorList>
    </citation>
    <scope>NUCLEOTIDE SEQUENCE [LARGE SCALE GENOMIC DNA]</scope>
    <source>
        <strain evidence="13 14">DSM 28571</strain>
    </source>
</reference>
<keyword evidence="13" id="KW-0808">Transferase</keyword>
<dbReference type="FunFam" id="3.40.50.880:FF:000010">
    <property type="entry name" value="uncharacterized protein LOC100176842 isoform X2"/>
    <property type="match status" value="1"/>
</dbReference>
<feature type="active site" description="Nucleophile" evidence="10 11">
    <location>
        <position position="78"/>
    </location>
</feature>
<keyword evidence="14" id="KW-1185">Reference proteome</keyword>
<evidence type="ECO:0000256" key="8">
    <source>
        <dbReference type="ARBA" id="ARBA00054599"/>
    </source>
</evidence>
<feature type="active site" description="Charge relay system" evidence="10 11">
    <location>
        <position position="172"/>
    </location>
</feature>
<comment type="similarity">
    <text evidence="1 10">Belongs to the glutaminase PdxT/SNO family.</text>
</comment>
<dbReference type="InterPro" id="IPR021196">
    <property type="entry name" value="PdxT/SNO_CS"/>
</dbReference>
<dbReference type="PANTHER" id="PTHR31559">
    <property type="entry name" value="PYRIDOXAL 5'-PHOSPHATE SYNTHASE SUBUNIT SNO"/>
    <property type="match status" value="1"/>
</dbReference>
<accession>A0A1V4ID02</accession>
<evidence type="ECO:0000313" key="13">
    <source>
        <dbReference type="EMBL" id="OPJ57809.1"/>
    </source>
</evidence>
<dbReference type="GO" id="GO:0042823">
    <property type="term" value="P:pyridoxal phosphate biosynthetic process"/>
    <property type="evidence" value="ECO:0007669"/>
    <property type="project" value="UniProtKB-UniRule"/>
</dbReference>
<dbReference type="EC" id="4.3.3.6" evidence="10"/>
<dbReference type="InterPro" id="IPR002161">
    <property type="entry name" value="PdxT/SNO"/>
</dbReference>
<evidence type="ECO:0000256" key="1">
    <source>
        <dbReference type="ARBA" id="ARBA00008345"/>
    </source>
</evidence>
<dbReference type="InterPro" id="IPR029062">
    <property type="entry name" value="Class_I_gatase-like"/>
</dbReference>
<keyword evidence="3 10" id="KW-0663">Pyridoxal phosphate</keyword>
<evidence type="ECO:0000256" key="3">
    <source>
        <dbReference type="ARBA" id="ARBA00022898"/>
    </source>
</evidence>
<evidence type="ECO:0000256" key="6">
    <source>
        <dbReference type="ARBA" id="ARBA00047992"/>
    </source>
</evidence>
<feature type="binding site" evidence="10 12">
    <location>
        <begin position="46"/>
        <end position="48"/>
    </location>
    <ligand>
        <name>L-glutamine</name>
        <dbReference type="ChEBI" id="CHEBI:58359"/>
    </ligand>
</feature>
<dbReference type="PIRSF" id="PIRSF005639">
    <property type="entry name" value="Glut_amidoT_SNO"/>
    <property type="match status" value="1"/>
</dbReference>
<evidence type="ECO:0000256" key="2">
    <source>
        <dbReference type="ARBA" id="ARBA00022801"/>
    </source>
</evidence>
<dbReference type="UniPathway" id="UPA00245"/>
<dbReference type="GO" id="GO:0004359">
    <property type="term" value="F:glutaminase activity"/>
    <property type="evidence" value="ECO:0007669"/>
    <property type="project" value="UniProtKB-UniRule"/>
</dbReference>
<dbReference type="GO" id="GO:1903600">
    <property type="term" value="C:glutaminase complex"/>
    <property type="evidence" value="ECO:0007669"/>
    <property type="project" value="TreeGrafter"/>
</dbReference>
<evidence type="ECO:0000256" key="10">
    <source>
        <dbReference type="HAMAP-Rule" id="MF_01615"/>
    </source>
</evidence>
<evidence type="ECO:0000256" key="4">
    <source>
        <dbReference type="ARBA" id="ARBA00022962"/>
    </source>
</evidence>
<evidence type="ECO:0000256" key="5">
    <source>
        <dbReference type="ARBA" id="ARBA00023239"/>
    </source>
</evidence>
<dbReference type="HAMAP" id="MF_01615">
    <property type="entry name" value="PdxT"/>
    <property type="match status" value="1"/>
</dbReference>
<sequence length="195" mass="21594">MKIGVLSLQGGVIEHIDHLKHLDTDAVEVKTLNDMKDIDGIILPGGESSTMGKLLRISGLLEPLKNKIIKGLPVWGTCAGMILLAKNIENDPVTHLAVMDITVRRNAFGSQLDSFKTDKFIKDVSGEPVPLVFIRAPFITSADREVKILCSIDDQIVAVRKGSMLATAFHPELTDNLAFHKYFVSICKQYRKREL</sequence>
<dbReference type="GO" id="GO:0036381">
    <property type="term" value="F:pyridoxal 5'-phosphate synthase (glutamine hydrolysing) activity"/>
    <property type="evidence" value="ECO:0007669"/>
    <property type="project" value="UniProtKB-UniRule"/>
</dbReference>
<keyword evidence="4 10" id="KW-0315">Glutamine amidotransferase</keyword>
<dbReference type="NCBIfam" id="TIGR03800">
    <property type="entry name" value="PLP_synth_Pdx2"/>
    <property type="match status" value="1"/>
</dbReference>
<feature type="binding site" evidence="10 12">
    <location>
        <position position="105"/>
    </location>
    <ligand>
        <name>L-glutamine</name>
        <dbReference type="ChEBI" id="CHEBI:58359"/>
    </ligand>
</feature>
<dbReference type="RefSeq" id="WP_079427676.1">
    <property type="nucleotide sequence ID" value="NZ_MZGV01000072.1"/>
</dbReference>
<dbReference type="AlphaFoldDB" id="A0A1V4ID02"/>
<comment type="caution">
    <text evidence="13">The sequence shown here is derived from an EMBL/GenBank/DDBJ whole genome shotgun (WGS) entry which is preliminary data.</text>
</comment>
<proteinExistence type="inferred from homology"/>
<protein>
    <recommendedName>
        <fullName evidence="10">Pyridoxal 5'-phosphate synthase subunit PdxT</fullName>
        <ecNumber evidence="10">4.3.3.6</ecNumber>
    </recommendedName>
    <alternativeName>
        <fullName evidence="10">Pdx2</fullName>
    </alternativeName>
    <alternativeName>
        <fullName evidence="10">Pyridoxal 5'-phosphate synthase glutaminase subunit</fullName>
        <ecNumber evidence="10">3.5.1.2</ecNumber>
    </alternativeName>
</protein>
<feature type="binding site" evidence="10 12">
    <location>
        <begin position="134"/>
        <end position="135"/>
    </location>
    <ligand>
        <name>L-glutamine</name>
        <dbReference type="ChEBI" id="CHEBI:58359"/>
    </ligand>
</feature>
<feature type="active site" description="Charge relay system" evidence="10 11">
    <location>
        <position position="170"/>
    </location>
</feature>
<dbReference type="PROSITE" id="PS51273">
    <property type="entry name" value="GATASE_TYPE_1"/>
    <property type="match status" value="1"/>
</dbReference>
<gene>
    <name evidence="10 13" type="primary">pdxT</name>
    <name evidence="13" type="ORF">CLORY_39290</name>
</gene>
<dbReference type="CDD" id="cd01749">
    <property type="entry name" value="GATase1_PB"/>
    <property type="match status" value="1"/>
</dbReference>